<dbReference type="AlphaFoldDB" id="U2P8S5"/>
<dbReference type="RefSeq" id="WP_021588563.1">
    <property type="nucleotide sequence ID" value="NZ_AWEY01000004.1"/>
</dbReference>
<dbReference type="Gene3D" id="2.60.120.10">
    <property type="entry name" value="Jelly Rolls"/>
    <property type="match status" value="1"/>
</dbReference>
<feature type="domain" description="Cupin type-2" evidence="2">
    <location>
        <begin position="39"/>
        <end position="106"/>
    </location>
</feature>
<dbReference type="PANTHER" id="PTHR35848:SF6">
    <property type="entry name" value="CUPIN TYPE-2 DOMAIN-CONTAINING PROTEIN"/>
    <property type="match status" value="1"/>
</dbReference>
<sequence>MVIDFNGMAEARIMGFKGGEGELRTRNYVDENIKIMRSALAPGASSGDHPHEVNCEVIYVLKGVMTFFCDGEKESVAAGQVHYCPKGHVHHFVNETPEAVEYLAIVPELR</sequence>
<evidence type="ECO:0000259" key="2">
    <source>
        <dbReference type="Pfam" id="PF07883"/>
    </source>
</evidence>
<dbReference type="InterPro" id="IPR013096">
    <property type="entry name" value="Cupin_2"/>
</dbReference>
<accession>U2P8S5</accession>
<protein>
    <submittedName>
        <fullName evidence="3">Cupin domain protein</fullName>
    </submittedName>
</protein>
<keyword evidence="1" id="KW-0479">Metal-binding</keyword>
<gene>
    <name evidence="3" type="ORF">HMPREF9135_1305</name>
</gene>
<reference evidence="3 4" key="1">
    <citation type="submission" date="2013-08" db="EMBL/GenBank/DDBJ databases">
        <authorList>
            <person name="Durkin A.S."/>
            <person name="Haft D.R."/>
            <person name="McCorrison J."/>
            <person name="Torralba M."/>
            <person name="Gillis M."/>
            <person name="Haft D.H."/>
            <person name="Methe B."/>
            <person name="Sutton G."/>
            <person name="Nelson K.E."/>
        </authorList>
    </citation>
    <scope>NUCLEOTIDE SEQUENCE [LARGE SCALE GENOMIC DNA]</scope>
    <source>
        <strain evidence="3 4">F0067</strain>
    </source>
</reference>
<name>U2P8S5_9BACT</name>
<dbReference type="GO" id="GO:0046872">
    <property type="term" value="F:metal ion binding"/>
    <property type="evidence" value="ECO:0007669"/>
    <property type="project" value="UniProtKB-KW"/>
</dbReference>
<dbReference type="Proteomes" id="UP000016648">
    <property type="component" value="Unassembled WGS sequence"/>
</dbReference>
<dbReference type="EMBL" id="AWEY01000004">
    <property type="protein sequence ID" value="ERK40526.1"/>
    <property type="molecule type" value="Genomic_DNA"/>
</dbReference>
<evidence type="ECO:0000313" key="4">
    <source>
        <dbReference type="Proteomes" id="UP000016648"/>
    </source>
</evidence>
<evidence type="ECO:0000256" key="1">
    <source>
        <dbReference type="ARBA" id="ARBA00022723"/>
    </source>
</evidence>
<evidence type="ECO:0000313" key="3">
    <source>
        <dbReference type="EMBL" id="ERK40526.1"/>
    </source>
</evidence>
<proteinExistence type="predicted"/>
<dbReference type="PATRIC" id="fig|1115809.3.peg.86"/>
<organism evidence="3 4">
    <name type="scientific">Segatella baroniae F0067</name>
    <dbReference type="NCBI Taxonomy" id="1115809"/>
    <lineage>
        <taxon>Bacteria</taxon>
        <taxon>Pseudomonadati</taxon>
        <taxon>Bacteroidota</taxon>
        <taxon>Bacteroidia</taxon>
        <taxon>Bacteroidales</taxon>
        <taxon>Prevotellaceae</taxon>
        <taxon>Segatella</taxon>
    </lineage>
</organism>
<dbReference type="InterPro" id="IPR051610">
    <property type="entry name" value="GPI/OXD"/>
</dbReference>
<keyword evidence="4" id="KW-1185">Reference proteome</keyword>
<dbReference type="SUPFAM" id="SSF51182">
    <property type="entry name" value="RmlC-like cupins"/>
    <property type="match status" value="1"/>
</dbReference>
<dbReference type="PANTHER" id="PTHR35848">
    <property type="entry name" value="OXALATE-BINDING PROTEIN"/>
    <property type="match status" value="1"/>
</dbReference>
<comment type="caution">
    <text evidence="3">The sequence shown here is derived from an EMBL/GenBank/DDBJ whole genome shotgun (WGS) entry which is preliminary data.</text>
</comment>
<dbReference type="InterPro" id="IPR011051">
    <property type="entry name" value="RmlC_Cupin_sf"/>
</dbReference>
<dbReference type="InterPro" id="IPR014710">
    <property type="entry name" value="RmlC-like_jellyroll"/>
</dbReference>
<dbReference type="Pfam" id="PF07883">
    <property type="entry name" value="Cupin_2"/>
    <property type="match status" value="1"/>
</dbReference>